<keyword evidence="3" id="KW-1185">Reference proteome</keyword>
<protein>
    <submittedName>
        <fullName evidence="2">Uncharacterized protein</fullName>
    </submittedName>
</protein>
<evidence type="ECO:0000256" key="1">
    <source>
        <dbReference type="SAM" id="Phobius"/>
    </source>
</evidence>
<accession>A0ABP6UXJ4</accession>
<dbReference type="EMBL" id="BAABCW010000028">
    <property type="protein sequence ID" value="GAA3522041.1"/>
    <property type="molecule type" value="Genomic_DNA"/>
</dbReference>
<feature type="transmembrane region" description="Helical" evidence="1">
    <location>
        <begin position="64"/>
        <end position="82"/>
    </location>
</feature>
<proteinExistence type="predicted"/>
<reference evidence="3" key="1">
    <citation type="journal article" date="2019" name="Int. J. Syst. Evol. Microbiol.">
        <title>The Global Catalogue of Microorganisms (GCM) 10K type strain sequencing project: providing services to taxonomists for standard genome sequencing and annotation.</title>
        <authorList>
            <consortium name="The Broad Institute Genomics Platform"/>
            <consortium name="The Broad Institute Genome Sequencing Center for Infectious Disease"/>
            <person name="Wu L."/>
            <person name="Ma J."/>
        </authorList>
    </citation>
    <scope>NUCLEOTIDE SEQUENCE [LARGE SCALE GENOMIC DNA]</scope>
    <source>
        <strain evidence="3">JCM 17106</strain>
    </source>
</reference>
<keyword evidence="1" id="KW-0812">Transmembrane</keyword>
<sequence>MNNGLFYLIFDLAKIAGGLLLAQSVFTKYDSVGKLTNFLSGFQAIIGSILSIMGALYVLIPGCFLMDLAAILAGLVLLGVALKSVPGIGDILVRVSNILKAFAIPIGIGALVSGILGILNFCL</sequence>
<name>A0ABP6UXJ4_9FLAO</name>
<evidence type="ECO:0000313" key="3">
    <source>
        <dbReference type="Proteomes" id="UP001500459"/>
    </source>
</evidence>
<feature type="transmembrane region" description="Helical" evidence="1">
    <location>
        <begin position="38"/>
        <end position="58"/>
    </location>
</feature>
<keyword evidence="1" id="KW-1133">Transmembrane helix</keyword>
<evidence type="ECO:0000313" key="2">
    <source>
        <dbReference type="EMBL" id="GAA3522041.1"/>
    </source>
</evidence>
<gene>
    <name evidence="2" type="ORF">GCM10022393_40670</name>
</gene>
<comment type="caution">
    <text evidence="2">The sequence shown here is derived from an EMBL/GenBank/DDBJ whole genome shotgun (WGS) entry which is preliminary data.</text>
</comment>
<keyword evidence="1" id="KW-0472">Membrane</keyword>
<dbReference type="Proteomes" id="UP001500459">
    <property type="component" value="Unassembled WGS sequence"/>
</dbReference>
<feature type="transmembrane region" description="Helical" evidence="1">
    <location>
        <begin position="6"/>
        <end position="26"/>
    </location>
</feature>
<dbReference type="RefSeq" id="WP_344930632.1">
    <property type="nucleotide sequence ID" value="NZ_BAABCW010000028.1"/>
</dbReference>
<organism evidence="2 3">
    <name type="scientific">Aquimarina addita</name>
    <dbReference type="NCBI Taxonomy" id="870485"/>
    <lineage>
        <taxon>Bacteria</taxon>
        <taxon>Pseudomonadati</taxon>
        <taxon>Bacteroidota</taxon>
        <taxon>Flavobacteriia</taxon>
        <taxon>Flavobacteriales</taxon>
        <taxon>Flavobacteriaceae</taxon>
        <taxon>Aquimarina</taxon>
    </lineage>
</organism>
<feature type="transmembrane region" description="Helical" evidence="1">
    <location>
        <begin position="102"/>
        <end position="121"/>
    </location>
</feature>